<protein>
    <submittedName>
        <fullName evidence="2">B-4DMT family transporter</fullName>
    </submittedName>
</protein>
<sequence>MALVHGAAVTVLAKYSVYHPTDQAFPISLALALLVGAAALWGAVDAWLDRPDRGRNWFVAALVTGPVAGVLYVIGRAVFVDQTGASELGGALTGGAAFSALLVLVPAGLGLFVGGRIGRGTRAAQPPSEDARG</sequence>
<name>A0ABW5GBJ6_9PSEU</name>
<dbReference type="EMBL" id="JBHUKU010000004">
    <property type="protein sequence ID" value="MFD2458871.1"/>
    <property type="molecule type" value="Genomic_DNA"/>
</dbReference>
<keyword evidence="1" id="KW-1133">Transmembrane helix</keyword>
<dbReference type="RefSeq" id="WP_345388243.1">
    <property type="nucleotide sequence ID" value="NZ_BAABHG010000002.1"/>
</dbReference>
<organism evidence="2 3">
    <name type="scientific">Amycolatopsis samaneae</name>
    <dbReference type="NCBI Taxonomy" id="664691"/>
    <lineage>
        <taxon>Bacteria</taxon>
        <taxon>Bacillati</taxon>
        <taxon>Actinomycetota</taxon>
        <taxon>Actinomycetes</taxon>
        <taxon>Pseudonocardiales</taxon>
        <taxon>Pseudonocardiaceae</taxon>
        <taxon>Amycolatopsis</taxon>
    </lineage>
</organism>
<accession>A0ABW5GBJ6</accession>
<keyword evidence="1" id="KW-0472">Membrane</keyword>
<feature type="transmembrane region" description="Helical" evidence="1">
    <location>
        <begin position="56"/>
        <end position="79"/>
    </location>
</feature>
<proteinExistence type="predicted"/>
<keyword evidence="3" id="KW-1185">Reference proteome</keyword>
<evidence type="ECO:0000313" key="2">
    <source>
        <dbReference type="EMBL" id="MFD2458871.1"/>
    </source>
</evidence>
<dbReference type="NCBIfam" id="NF037996">
    <property type="entry name" value="B-4DMT"/>
    <property type="match status" value="1"/>
</dbReference>
<dbReference type="InterPro" id="IPR047958">
    <property type="entry name" value="B-4DMT-like"/>
</dbReference>
<evidence type="ECO:0000313" key="3">
    <source>
        <dbReference type="Proteomes" id="UP001597419"/>
    </source>
</evidence>
<comment type="caution">
    <text evidence="2">The sequence shown here is derived from an EMBL/GenBank/DDBJ whole genome shotgun (WGS) entry which is preliminary data.</text>
</comment>
<dbReference type="Proteomes" id="UP001597419">
    <property type="component" value="Unassembled WGS sequence"/>
</dbReference>
<feature type="transmembrane region" description="Helical" evidence="1">
    <location>
        <begin position="23"/>
        <end position="44"/>
    </location>
</feature>
<evidence type="ECO:0000256" key="1">
    <source>
        <dbReference type="SAM" id="Phobius"/>
    </source>
</evidence>
<reference evidence="3" key="1">
    <citation type="journal article" date="2019" name="Int. J. Syst. Evol. Microbiol.">
        <title>The Global Catalogue of Microorganisms (GCM) 10K type strain sequencing project: providing services to taxonomists for standard genome sequencing and annotation.</title>
        <authorList>
            <consortium name="The Broad Institute Genomics Platform"/>
            <consortium name="The Broad Institute Genome Sequencing Center for Infectious Disease"/>
            <person name="Wu L."/>
            <person name="Ma J."/>
        </authorList>
    </citation>
    <scope>NUCLEOTIDE SEQUENCE [LARGE SCALE GENOMIC DNA]</scope>
    <source>
        <strain evidence="3">CGMCC 4.7643</strain>
    </source>
</reference>
<keyword evidence="1" id="KW-0812">Transmembrane</keyword>
<gene>
    <name evidence="2" type="ORF">ACFSYJ_09670</name>
</gene>
<feature type="transmembrane region" description="Helical" evidence="1">
    <location>
        <begin position="91"/>
        <end position="113"/>
    </location>
</feature>